<feature type="compositionally biased region" description="Basic and acidic residues" evidence="6">
    <location>
        <begin position="572"/>
        <end position="587"/>
    </location>
</feature>
<keyword evidence="2" id="KW-0963">Cytoplasm</keyword>
<keyword evidence="3" id="KW-0677">Repeat</keyword>
<evidence type="ECO:0000256" key="5">
    <source>
        <dbReference type="ARBA" id="ARBA00038253"/>
    </source>
</evidence>
<dbReference type="AlphaFoldDB" id="A0AA37F448"/>
<feature type="region of interest" description="Disordered" evidence="6">
    <location>
        <begin position="240"/>
        <end position="266"/>
    </location>
</feature>
<dbReference type="InterPro" id="IPR011990">
    <property type="entry name" value="TPR-like_helical_dom_sf"/>
</dbReference>
<gene>
    <name evidence="7" type="ORF">GCM10010126_23310</name>
</gene>
<protein>
    <recommendedName>
        <fullName evidence="9">NB-ARC domain-containing protein</fullName>
    </recommendedName>
</protein>
<organism evidence="7 8">
    <name type="scientific">Planomonospora parontospora</name>
    <dbReference type="NCBI Taxonomy" id="58119"/>
    <lineage>
        <taxon>Bacteria</taxon>
        <taxon>Bacillati</taxon>
        <taxon>Actinomycetota</taxon>
        <taxon>Actinomycetes</taxon>
        <taxon>Streptosporangiales</taxon>
        <taxon>Streptosporangiaceae</taxon>
        <taxon>Planomonospora</taxon>
    </lineage>
</organism>
<evidence type="ECO:0000313" key="7">
    <source>
        <dbReference type="EMBL" id="GGK63285.1"/>
    </source>
</evidence>
<evidence type="ECO:0000256" key="4">
    <source>
        <dbReference type="ARBA" id="ARBA00022803"/>
    </source>
</evidence>
<accession>A0AA37F448</accession>
<dbReference type="Proteomes" id="UP000627984">
    <property type="component" value="Unassembled WGS sequence"/>
</dbReference>
<feature type="region of interest" description="Disordered" evidence="6">
    <location>
        <begin position="572"/>
        <end position="609"/>
    </location>
</feature>
<comment type="caution">
    <text evidence="7">The sequence shown here is derived from an EMBL/GenBank/DDBJ whole genome shotgun (WGS) entry which is preliminary data.</text>
</comment>
<reference evidence="7" key="1">
    <citation type="journal article" date="2014" name="Int. J. Syst. Evol. Microbiol.">
        <title>Complete genome sequence of Corynebacterium casei LMG S-19264T (=DSM 44701T), isolated from a smear-ripened cheese.</title>
        <authorList>
            <consortium name="US DOE Joint Genome Institute (JGI-PGF)"/>
            <person name="Walter F."/>
            <person name="Albersmeier A."/>
            <person name="Kalinowski J."/>
            <person name="Ruckert C."/>
        </authorList>
    </citation>
    <scope>NUCLEOTIDE SEQUENCE</scope>
    <source>
        <strain evidence="7">JCM 3093</strain>
    </source>
</reference>
<dbReference type="GO" id="GO:0043531">
    <property type="term" value="F:ADP binding"/>
    <property type="evidence" value="ECO:0007669"/>
    <property type="project" value="InterPro"/>
</dbReference>
<dbReference type="GO" id="GO:0005737">
    <property type="term" value="C:cytoplasm"/>
    <property type="evidence" value="ECO:0007669"/>
    <property type="project" value="UniProtKB-SubCell"/>
</dbReference>
<evidence type="ECO:0000256" key="1">
    <source>
        <dbReference type="ARBA" id="ARBA00004496"/>
    </source>
</evidence>
<dbReference type="PANTHER" id="PTHR46630:SF1">
    <property type="entry name" value="TETRATRICOPEPTIDE REPEAT PROTEIN 29"/>
    <property type="match status" value="1"/>
</dbReference>
<proteinExistence type="inferred from homology"/>
<dbReference type="InterPro" id="IPR027417">
    <property type="entry name" value="P-loop_NTPase"/>
</dbReference>
<comment type="similarity">
    <text evidence="5">Belongs to the Rap family.</text>
</comment>
<dbReference type="SUPFAM" id="SSF52540">
    <property type="entry name" value="P-loop containing nucleoside triphosphate hydrolases"/>
    <property type="match status" value="1"/>
</dbReference>
<dbReference type="PANTHER" id="PTHR46630">
    <property type="entry name" value="TETRATRICOPEPTIDE REPEAT PROTEIN 29"/>
    <property type="match status" value="1"/>
</dbReference>
<sequence>MAALQRAGDSVPDTLESRRAVYAKLTQRRRVLVVIDDVPEGADIGELAPEGENCALIITSRGAVHGIDFSAEVRLKPLAEREASEFLEGVLGSERFRTEEWGFLIRECRSEPLALAIVGSALAARPNWGIDDARQRLVKFAEERARHQTEASPYDTAYVLLTEEEKNALRSLAAIGSTEFQPWKLAAAAGTDQTEGNRLAARLAGARLLERHSSDVSGLPYCRVPEPVLEYSRLLSTLEDPQTQHRRTAQLDSAVQERRERDPARQVREDVYSQLKAGEITGALDMAKDALQIAGERGVSEAEAAAYAALSEIYTELGDMTKAEEMAVLAIRCGHPGSTARALRCQGRNARRLRQYGEAASHLDGAIRSAKEAEDFYELLRIRTEYAVMEATRGRQPAARRQLDHIREGILPAGGSQVLRARIAWARAVVDMSGGRHGDAENALLRARGVDAGPLQHAWLDQALSKNALLAGDHPASARYAQTGLTAFVAMRCRYGAAHCRFLYGTASYRQGDTKEAVFWLQEAVETFSVCGDAWVEAAASLELARAYLGLNQDQEASRLLGAAKEGFRRLGDPDGVRRVEAEEDGRPPGGARGRRRRAVQADGFSPLP</sequence>
<evidence type="ECO:0008006" key="9">
    <source>
        <dbReference type="Google" id="ProtNLM"/>
    </source>
</evidence>
<evidence type="ECO:0000313" key="8">
    <source>
        <dbReference type="Proteomes" id="UP000627984"/>
    </source>
</evidence>
<evidence type="ECO:0000256" key="6">
    <source>
        <dbReference type="SAM" id="MobiDB-lite"/>
    </source>
</evidence>
<comment type="subcellular location">
    <subcellularLocation>
        <location evidence="1">Cytoplasm</location>
    </subcellularLocation>
</comment>
<reference evidence="7" key="2">
    <citation type="submission" date="2022-09" db="EMBL/GenBank/DDBJ databases">
        <authorList>
            <person name="Sun Q."/>
            <person name="Ohkuma M."/>
        </authorList>
    </citation>
    <scope>NUCLEOTIDE SEQUENCE</scope>
    <source>
        <strain evidence="7">JCM 3093</strain>
    </source>
</reference>
<dbReference type="InterPro" id="IPR051476">
    <property type="entry name" value="Bac_ResReg_Asp_Phosphatase"/>
</dbReference>
<name>A0AA37F448_9ACTN</name>
<dbReference type="EMBL" id="BMQD01000006">
    <property type="protein sequence ID" value="GGK63285.1"/>
    <property type="molecule type" value="Genomic_DNA"/>
</dbReference>
<evidence type="ECO:0000256" key="3">
    <source>
        <dbReference type="ARBA" id="ARBA00022737"/>
    </source>
</evidence>
<keyword evidence="4" id="KW-0802">TPR repeat</keyword>
<dbReference type="Gene3D" id="1.25.40.10">
    <property type="entry name" value="Tetratricopeptide repeat domain"/>
    <property type="match status" value="2"/>
</dbReference>
<dbReference type="SUPFAM" id="SSF48452">
    <property type="entry name" value="TPR-like"/>
    <property type="match status" value="1"/>
</dbReference>
<evidence type="ECO:0000256" key="2">
    <source>
        <dbReference type="ARBA" id="ARBA00022490"/>
    </source>
</evidence>
<feature type="compositionally biased region" description="Basic and acidic residues" evidence="6">
    <location>
        <begin position="255"/>
        <end position="266"/>
    </location>
</feature>